<comment type="caution">
    <text evidence="1">The sequence shown here is derived from an EMBL/GenBank/DDBJ whole genome shotgun (WGS) entry which is preliminary data.</text>
</comment>
<dbReference type="Proteomes" id="UP000289340">
    <property type="component" value="Chromosome 17"/>
</dbReference>
<organism evidence="1 2">
    <name type="scientific">Glycine soja</name>
    <name type="common">Wild soybean</name>
    <dbReference type="NCBI Taxonomy" id="3848"/>
    <lineage>
        <taxon>Eukaryota</taxon>
        <taxon>Viridiplantae</taxon>
        <taxon>Streptophyta</taxon>
        <taxon>Embryophyta</taxon>
        <taxon>Tracheophyta</taxon>
        <taxon>Spermatophyta</taxon>
        <taxon>Magnoliopsida</taxon>
        <taxon>eudicotyledons</taxon>
        <taxon>Gunneridae</taxon>
        <taxon>Pentapetalae</taxon>
        <taxon>rosids</taxon>
        <taxon>fabids</taxon>
        <taxon>Fabales</taxon>
        <taxon>Fabaceae</taxon>
        <taxon>Papilionoideae</taxon>
        <taxon>50 kb inversion clade</taxon>
        <taxon>NPAAA clade</taxon>
        <taxon>indigoferoid/millettioid clade</taxon>
        <taxon>Phaseoleae</taxon>
        <taxon>Glycine</taxon>
        <taxon>Glycine subgen. Soja</taxon>
    </lineage>
</organism>
<protein>
    <submittedName>
        <fullName evidence="1">Uncharacterized protein</fullName>
    </submittedName>
</protein>
<proteinExistence type="predicted"/>
<gene>
    <name evidence="1" type="ORF">D0Y65_045269</name>
</gene>
<sequence length="69" mass="7889">MVLAFEEKAQTKGFFLHPYNNQDQGSTTLPIECDFGVSDLRTEYQSYRGERASILILLPSITFFLGRVQ</sequence>
<evidence type="ECO:0000313" key="1">
    <source>
        <dbReference type="EMBL" id="RZB55931.1"/>
    </source>
</evidence>
<dbReference type="EMBL" id="QZWG01000017">
    <property type="protein sequence ID" value="RZB55931.1"/>
    <property type="molecule type" value="Genomic_DNA"/>
</dbReference>
<evidence type="ECO:0000313" key="2">
    <source>
        <dbReference type="Proteomes" id="UP000289340"/>
    </source>
</evidence>
<reference evidence="1 2" key="1">
    <citation type="submission" date="2018-09" db="EMBL/GenBank/DDBJ databases">
        <title>A high-quality reference genome of wild soybean provides a powerful tool to mine soybean genomes.</title>
        <authorList>
            <person name="Xie M."/>
            <person name="Chung C.Y.L."/>
            <person name="Li M.-W."/>
            <person name="Wong F.-L."/>
            <person name="Chan T.-F."/>
            <person name="Lam H.-M."/>
        </authorList>
    </citation>
    <scope>NUCLEOTIDE SEQUENCE [LARGE SCALE GENOMIC DNA]</scope>
    <source>
        <strain evidence="2">cv. W05</strain>
        <tissue evidence="1">Hypocotyl of etiolated seedlings</tissue>
    </source>
</reference>
<dbReference type="AlphaFoldDB" id="A0A445G421"/>
<keyword evidence="2" id="KW-1185">Reference proteome</keyword>
<name>A0A445G421_GLYSO</name>
<accession>A0A445G421</accession>
<dbReference type="EMBL" id="QZWG01000017">
    <property type="protein sequence ID" value="RZB55932.1"/>
    <property type="molecule type" value="Genomic_DNA"/>
</dbReference>